<reference evidence="3 5" key="1">
    <citation type="submission" date="2020-03" db="EMBL/GenBank/DDBJ databases">
        <title>Soil Listeria distribution.</title>
        <authorList>
            <person name="Liao J."/>
            <person name="Wiedmann M."/>
        </authorList>
    </citation>
    <scope>NUCLEOTIDE SEQUENCE [LARGE SCALE GENOMIC DNA]</scope>
    <source>
        <strain evidence="3 5">FSL L7-0020</strain>
    </source>
</reference>
<dbReference type="NCBIfam" id="NF041013">
    <property type="entry name" value="T4P_ComGE"/>
    <property type="match status" value="1"/>
</dbReference>
<comment type="caution">
    <text evidence="3">The sequence shown here is derived from an EMBL/GenBank/DDBJ whole genome shotgun (WGS) entry which is preliminary data.</text>
</comment>
<dbReference type="EMBL" id="JASBAG010000001">
    <property type="protein sequence ID" value="MDT0095437.1"/>
    <property type="molecule type" value="Genomic_DNA"/>
</dbReference>
<proteinExistence type="predicted"/>
<dbReference type="GeneID" id="93239219"/>
<dbReference type="EMBL" id="JAATOD010000001">
    <property type="protein sequence ID" value="MBC2329469.1"/>
    <property type="molecule type" value="Genomic_DNA"/>
</dbReference>
<sequence>MSKINGFSLVESMVSLLLFSVVCSFLLPTAMTIFEKLDQQKETSKLYQQMFEHSELLRHKSVPINFNEDPIKSFPYQGGIQICAKNKTEQKCVL</sequence>
<protein>
    <submittedName>
        <fullName evidence="4">Competence type IV pilus minor pilin ComGE</fullName>
    </submittedName>
    <submittedName>
        <fullName evidence="3">Type II secretion system protein</fullName>
    </submittedName>
</protein>
<dbReference type="AlphaFoldDB" id="A0A7X1A0K9"/>
<reference evidence="4 6" key="2">
    <citation type="submission" date="2023-05" db="EMBL/GenBank/DDBJ databases">
        <title>A Combination of Whole Genome Sequencing and Metagenomics Reveals Diversity of Listeria spp. in Soil Collected from the Nantahala National Forest.</title>
        <authorList>
            <person name="Wang J."/>
            <person name="Schamp C.N."/>
            <person name="Hudson L.K."/>
            <person name="Chaggar H.K."/>
            <person name="Bryan D.W."/>
            <person name="Radosevich M."/>
            <person name="Denes T.G."/>
        </authorList>
    </citation>
    <scope>NUCLEOTIDE SEQUENCE [LARGE SCALE GENOMIC DNA]</scope>
    <source>
        <strain evidence="4 6">UTK S2-0009</strain>
    </source>
</reference>
<gene>
    <name evidence="4" type="primary">comGE</name>
    <name evidence="3" type="ORF">HCX62_05315</name>
    <name evidence="4" type="ORF">QJV39_01805</name>
</gene>
<dbReference type="NCBIfam" id="TIGR02532">
    <property type="entry name" value="IV_pilin_GFxxxE"/>
    <property type="match status" value="1"/>
</dbReference>
<dbReference type="InterPro" id="IPR053468">
    <property type="entry name" value="ComGE-like"/>
</dbReference>
<evidence type="ECO:0000313" key="4">
    <source>
        <dbReference type="EMBL" id="MDT0095437.1"/>
    </source>
</evidence>
<dbReference type="Pfam" id="PF07963">
    <property type="entry name" value="N_methyl"/>
    <property type="match status" value="1"/>
</dbReference>
<dbReference type="Proteomes" id="UP000572016">
    <property type="component" value="Unassembled WGS sequence"/>
</dbReference>
<evidence type="ECO:0000313" key="5">
    <source>
        <dbReference type="Proteomes" id="UP000572016"/>
    </source>
</evidence>
<dbReference type="InterPro" id="IPR012902">
    <property type="entry name" value="N_methyl_site"/>
</dbReference>
<organism evidence="3 5">
    <name type="scientific">Listeria swaminathanii</name>
    <dbReference type="NCBI Taxonomy" id="2713501"/>
    <lineage>
        <taxon>Bacteria</taxon>
        <taxon>Bacillati</taxon>
        <taxon>Bacillota</taxon>
        <taxon>Bacilli</taxon>
        <taxon>Bacillales</taxon>
        <taxon>Listeriaceae</taxon>
        <taxon>Listeria</taxon>
    </lineage>
</organism>
<evidence type="ECO:0000256" key="2">
    <source>
        <dbReference type="ARBA" id="ARBA00023287"/>
    </source>
</evidence>
<dbReference type="RefSeq" id="WP_185637469.1">
    <property type="nucleotide sequence ID" value="NZ_CP156021.1"/>
</dbReference>
<keyword evidence="6" id="KW-1185">Reference proteome</keyword>
<evidence type="ECO:0000313" key="6">
    <source>
        <dbReference type="Proteomes" id="UP001267344"/>
    </source>
</evidence>
<dbReference type="GO" id="GO:0009986">
    <property type="term" value="C:cell surface"/>
    <property type="evidence" value="ECO:0007669"/>
    <property type="project" value="UniProtKB-SubCell"/>
</dbReference>
<name>A0A7X1A0K9_9LIST</name>
<evidence type="ECO:0000313" key="3">
    <source>
        <dbReference type="EMBL" id="MBC2329469.1"/>
    </source>
</evidence>
<keyword evidence="2" id="KW-0178">Competence</keyword>
<dbReference type="GO" id="GO:0030420">
    <property type="term" value="P:establishment of competence for transformation"/>
    <property type="evidence" value="ECO:0007669"/>
    <property type="project" value="UniProtKB-KW"/>
</dbReference>
<comment type="subcellular location">
    <subcellularLocation>
        <location evidence="1">Cell surface</location>
    </subcellularLocation>
</comment>
<accession>A0A7X1A0K9</accession>
<evidence type="ECO:0000256" key="1">
    <source>
        <dbReference type="ARBA" id="ARBA00004241"/>
    </source>
</evidence>
<dbReference type="Proteomes" id="UP001267344">
    <property type="component" value="Unassembled WGS sequence"/>
</dbReference>